<dbReference type="RefSeq" id="WP_013175421.1">
    <property type="nucleotide sequence ID" value="NC_014220.1"/>
</dbReference>
<reference evidence="4" key="1">
    <citation type="journal article" date="2010" name="Stand. Genomic Sci.">
        <title>Complete genome sequence of Syntrophothermus lipocalidus type strain (TGB-C1T).</title>
        <authorList>
            <consortium name="US DOE Joint Genome Institute (JGI-PGF)"/>
            <person name="Djao O."/>
            <person name="Zhang X."/>
            <person name="Lucas S."/>
            <person name="Lapidus A."/>
            <person name="Glavina Del Rio T."/>
            <person name="Nolan M."/>
            <person name="Tice H."/>
            <person name="Cheng J."/>
            <person name="Han C."/>
            <person name="Tapia R."/>
            <person name="Goodwin L."/>
            <person name="Pitluck S."/>
            <person name="Liolios K."/>
            <person name="Ivanova N."/>
            <person name="Mavromatis K."/>
            <person name="Mikhailova N."/>
            <person name="Ovchinnikova G."/>
            <person name="Pati A."/>
            <person name="Brambilla E."/>
            <person name="Chen A."/>
            <person name="Palaniappan K."/>
            <person name="Land M."/>
            <person name="Hauser L."/>
            <person name="Chang Y."/>
            <person name="Jeffries C."/>
            <person name="Rohde M."/>
            <person name="Sikorski J."/>
            <person name="Spring S."/>
            <person name="Goker M."/>
            <person name="Detter J."/>
            <person name="Woyke T."/>
            <person name="Bristow J."/>
            <person name="Eisen J."/>
            <person name="Markowitz V."/>
            <person name="Hugenholtz P."/>
            <person name="Kyrpides N."/>
            <person name="Klenk H."/>
        </authorList>
    </citation>
    <scope>NUCLEOTIDE SEQUENCE [LARGE SCALE GENOMIC DNA]</scope>
    <source>
        <strain evidence="4">DSM 12680 / TGB-C1</strain>
    </source>
</reference>
<proteinExistence type="predicted"/>
<keyword evidence="4" id="KW-1185">Reference proteome</keyword>
<reference evidence="3 4" key="2">
    <citation type="journal article" date="2010" name="Stand. Genomic Sci.">
        <title>Complete genome sequence of Syntrophothermus lipocalidus type strain (TGB-C1).</title>
        <authorList>
            <person name="Djao O.D."/>
            <person name="Zhang X."/>
            <person name="Lucas S."/>
            <person name="Lapidus A."/>
            <person name="Del Rio T.G."/>
            <person name="Nolan M."/>
            <person name="Tice H."/>
            <person name="Cheng J.F."/>
            <person name="Han C."/>
            <person name="Tapia R."/>
            <person name="Goodwin L."/>
            <person name="Pitluck S."/>
            <person name="Liolios K."/>
            <person name="Ivanova N."/>
            <person name="Mavromatis K."/>
            <person name="Mikhailova N."/>
            <person name="Ovchinnikova G."/>
            <person name="Pati A."/>
            <person name="Brambilla E."/>
            <person name="Chen A."/>
            <person name="Palaniappan K."/>
            <person name="Land M."/>
            <person name="Hauser L."/>
            <person name="Chang Y.J."/>
            <person name="Jeffries C.D."/>
            <person name="Rohde M."/>
            <person name="Sikorski J."/>
            <person name="Spring S."/>
            <person name="Goker M."/>
            <person name="Detter J.C."/>
            <person name="Woyke T."/>
            <person name="Bristow J."/>
            <person name="Eisen J.A."/>
            <person name="Markowitz V."/>
            <person name="Hugenholtz P."/>
            <person name="Kyrpides N.C."/>
            <person name="Klenk H.P."/>
        </authorList>
    </citation>
    <scope>NUCLEOTIDE SEQUENCE [LARGE SCALE GENOMIC DNA]</scope>
    <source>
        <strain evidence="4">DSM 12680 / TGB-C1</strain>
    </source>
</reference>
<dbReference type="Pfam" id="PF13240">
    <property type="entry name" value="Zn_Ribbon_1"/>
    <property type="match status" value="1"/>
</dbReference>
<gene>
    <name evidence="3" type="ordered locus">Slip_1246</name>
</gene>
<protein>
    <recommendedName>
        <fullName evidence="2">Zinc-ribbon domain-containing protein</fullName>
    </recommendedName>
</protein>
<evidence type="ECO:0000259" key="2">
    <source>
        <dbReference type="Pfam" id="PF13240"/>
    </source>
</evidence>
<dbReference type="KEGG" id="slp:Slip_1246"/>
<dbReference type="HOGENOM" id="CLU_1916051_0_0_9"/>
<evidence type="ECO:0000313" key="3">
    <source>
        <dbReference type="EMBL" id="ADI02019.1"/>
    </source>
</evidence>
<organism evidence="3 4">
    <name type="scientific">Syntrophothermus lipocalidus (strain DSM 12680 / TGB-C1)</name>
    <dbReference type="NCBI Taxonomy" id="643648"/>
    <lineage>
        <taxon>Bacteria</taxon>
        <taxon>Bacillati</taxon>
        <taxon>Bacillota</taxon>
        <taxon>Clostridia</taxon>
        <taxon>Eubacteriales</taxon>
        <taxon>Syntrophomonadaceae</taxon>
        <taxon>Syntrophothermus</taxon>
    </lineage>
</organism>
<dbReference type="AlphaFoldDB" id="D7CMT4"/>
<sequence>MADFFDKVKDGINKGVSTVSVRSKELVEVTKLKAEIDSLQRKKKDSIEELGNIVYVMLSRDNFDQSRVMSKYQEIAGIDQQIKVKEEEMQRLRAEAQAALGKPVTVGTCECGAPVSQGARFCAKCGRKVEQS</sequence>
<feature type="domain" description="Zinc-ribbon" evidence="2">
    <location>
        <begin position="110"/>
        <end position="129"/>
    </location>
</feature>
<dbReference type="InterPro" id="IPR026870">
    <property type="entry name" value="Zinc_ribbon_dom"/>
</dbReference>
<name>D7CMT4_SYNLT</name>
<feature type="coiled-coil region" evidence="1">
    <location>
        <begin position="22"/>
        <end position="49"/>
    </location>
</feature>
<evidence type="ECO:0000313" key="4">
    <source>
        <dbReference type="Proteomes" id="UP000000378"/>
    </source>
</evidence>
<keyword evidence="1" id="KW-0175">Coiled coil</keyword>
<dbReference type="EMBL" id="CP002048">
    <property type="protein sequence ID" value="ADI02019.1"/>
    <property type="molecule type" value="Genomic_DNA"/>
</dbReference>
<accession>D7CMT4</accession>
<dbReference type="Proteomes" id="UP000000378">
    <property type="component" value="Chromosome"/>
</dbReference>
<dbReference type="STRING" id="643648.Slip_1246"/>
<evidence type="ECO:0000256" key="1">
    <source>
        <dbReference type="SAM" id="Coils"/>
    </source>
</evidence>
<dbReference type="OrthoDB" id="9788304at2"/>
<feature type="coiled-coil region" evidence="1">
    <location>
        <begin position="75"/>
        <end position="102"/>
    </location>
</feature>